<dbReference type="Proteomes" id="UP000008204">
    <property type="component" value="Chromosome"/>
</dbReference>
<dbReference type="Pfam" id="PF20408">
    <property type="entry name" value="Abhydrolase_11"/>
    <property type="match status" value="1"/>
</dbReference>
<dbReference type="InterPro" id="IPR029058">
    <property type="entry name" value="AB_hydrolase_fold"/>
</dbReference>
<dbReference type="InterPro" id="IPR046879">
    <property type="entry name" value="KANL3/Tex30_Abhydrolase"/>
</dbReference>
<feature type="domain" description="KANL3/Tex30 alpha/beta hydrolase-like" evidence="1">
    <location>
        <begin position="39"/>
        <end position="206"/>
    </location>
</feature>
<dbReference type="STRING" id="41431.PCC8801_1922"/>
<organism evidence="2 3">
    <name type="scientific">Rippkaea orientalis (strain PCC 8801 / RF-1)</name>
    <name type="common">Cyanothece sp. (strain PCC 8801)</name>
    <dbReference type="NCBI Taxonomy" id="41431"/>
    <lineage>
        <taxon>Bacteria</taxon>
        <taxon>Bacillati</taxon>
        <taxon>Cyanobacteriota</taxon>
        <taxon>Cyanophyceae</taxon>
        <taxon>Oscillatoriophycideae</taxon>
        <taxon>Chroococcales</taxon>
        <taxon>Aphanothecaceae</taxon>
        <taxon>Rippkaea</taxon>
        <taxon>Rippkaea orientalis</taxon>
    </lineage>
</organism>
<dbReference type="EMBL" id="CP001287">
    <property type="protein sequence ID" value="ACK65960.1"/>
    <property type="molecule type" value="Genomic_DNA"/>
</dbReference>
<sequence length="231" mass="25166">MKSEVRSQKSEVREYEVFVDTGIVKVPAILSLPENASGIVVFVHGSGSSRHSPRNQYVAQELQQSGLATLLMDLLTPAEERIDLQTRHLRFDIPLLAQRVLGATQWLQDNSLTKTLKIGYFGASTGAAAALVAAAQCPDAVSAIVSRGGRPDLAEKALKQVLAPTLLIVGSRDSLVLELNQFALEQLQKTKHLAIIPKATHLFEEPGTLEAVARLASNWFRQYLSSVNSNQ</sequence>
<dbReference type="PANTHER" id="PTHR22946">
    <property type="entry name" value="DIENELACTONE HYDROLASE DOMAIN-CONTAINING PROTEIN-RELATED"/>
    <property type="match status" value="1"/>
</dbReference>
<dbReference type="SUPFAM" id="SSF53474">
    <property type="entry name" value="alpha/beta-Hydrolases"/>
    <property type="match status" value="1"/>
</dbReference>
<protein>
    <submittedName>
        <fullName evidence="2">Phospholipase/Carboxylesterase</fullName>
    </submittedName>
</protein>
<evidence type="ECO:0000313" key="3">
    <source>
        <dbReference type="Proteomes" id="UP000008204"/>
    </source>
</evidence>
<evidence type="ECO:0000259" key="1">
    <source>
        <dbReference type="Pfam" id="PF20408"/>
    </source>
</evidence>
<name>B7JXZ6_RIPO1</name>
<dbReference type="ESTHER" id="cyap8-b7jxz6">
    <property type="family name" value="DLH-S"/>
</dbReference>
<keyword evidence="3" id="KW-1185">Reference proteome</keyword>
<dbReference type="InterPro" id="IPR050261">
    <property type="entry name" value="FrsA_esterase"/>
</dbReference>
<gene>
    <name evidence="2" type="ordered locus">PCC8801_1922</name>
</gene>
<dbReference type="Gene3D" id="3.40.50.1820">
    <property type="entry name" value="alpha/beta hydrolase"/>
    <property type="match status" value="1"/>
</dbReference>
<dbReference type="KEGG" id="cyp:PCC8801_1922"/>
<dbReference type="eggNOG" id="COG0412">
    <property type="taxonomic scope" value="Bacteria"/>
</dbReference>
<evidence type="ECO:0000313" key="2">
    <source>
        <dbReference type="EMBL" id="ACK65960.1"/>
    </source>
</evidence>
<accession>B7JXZ6</accession>
<reference evidence="3" key="1">
    <citation type="journal article" date="2011" name="MBio">
        <title>Novel metabolic attributes of the genus Cyanothece, comprising a group of unicellular nitrogen-fixing Cyanobacteria.</title>
        <authorList>
            <person name="Bandyopadhyay A."/>
            <person name="Elvitigala T."/>
            <person name="Welsh E."/>
            <person name="Stockel J."/>
            <person name="Liberton M."/>
            <person name="Min H."/>
            <person name="Sherman L.A."/>
            <person name="Pakrasi H.B."/>
        </authorList>
    </citation>
    <scope>NUCLEOTIDE SEQUENCE [LARGE SCALE GENOMIC DNA]</scope>
    <source>
        <strain evidence="3">PCC 8801</strain>
    </source>
</reference>
<proteinExistence type="predicted"/>
<dbReference type="OrthoDB" id="9780269at2"/>
<dbReference type="AlphaFoldDB" id="B7JXZ6"/>
<dbReference type="RefSeq" id="WP_012595232.1">
    <property type="nucleotide sequence ID" value="NC_011726.1"/>
</dbReference>
<dbReference type="HOGENOM" id="CLU_082991_0_0_3"/>